<dbReference type="EMBL" id="PVUE01000018">
    <property type="protein sequence ID" value="PRZ39701.1"/>
    <property type="molecule type" value="Genomic_DNA"/>
</dbReference>
<dbReference type="Pfam" id="PF00378">
    <property type="entry name" value="ECH_1"/>
    <property type="match status" value="2"/>
</dbReference>
<dbReference type="Proteomes" id="UP000237752">
    <property type="component" value="Unassembled WGS sequence"/>
</dbReference>
<evidence type="ECO:0000313" key="2">
    <source>
        <dbReference type="Proteomes" id="UP000237752"/>
    </source>
</evidence>
<dbReference type="PANTHER" id="PTHR11941:SF124">
    <property type="entry name" value="ENOYL-COA HYDRATASE ECHA13-RELATED"/>
    <property type="match status" value="1"/>
</dbReference>
<keyword evidence="2" id="KW-1185">Reference proteome</keyword>
<gene>
    <name evidence="1" type="ORF">CLV47_11865</name>
</gene>
<dbReference type="OrthoDB" id="9807606at2"/>
<reference evidence="1 2" key="1">
    <citation type="submission" date="2018-03" db="EMBL/GenBank/DDBJ databases">
        <title>Genomic Encyclopedia of Archaeal and Bacterial Type Strains, Phase II (KMG-II): from individual species to whole genera.</title>
        <authorList>
            <person name="Goeker M."/>
        </authorList>
    </citation>
    <scope>NUCLEOTIDE SEQUENCE [LARGE SCALE GENOMIC DNA]</scope>
    <source>
        <strain evidence="1 2">DSM 100065</strain>
    </source>
</reference>
<dbReference type="NCBIfam" id="NF006140">
    <property type="entry name" value="PRK08290.1"/>
    <property type="match status" value="1"/>
</dbReference>
<dbReference type="GO" id="GO:0006635">
    <property type="term" value="P:fatty acid beta-oxidation"/>
    <property type="evidence" value="ECO:0007669"/>
    <property type="project" value="TreeGrafter"/>
</dbReference>
<protein>
    <submittedName>
        <fullName evidence="1">Enoyl-CoA hydratase</fullName>
    </submittedName>
</protein>
<dbReference type="RefSeq" id="WP_106350427.1">
    <property type="nucleotide sequence ID" value="NZ_PVUE01000018.1"/>
</dbReference>
<evidence type="ECO:0000313" key="1">
    <source>
        <dbReference type="EMBL" id="PRZ39701.1"/>
    </source>
</evidence>
<comment type="caution">
    <text evidence="1">The sequence shown here is derived from an EMBL/GenBank/DDBJ whole genome shotgun (WGS) entry which is preliminary data.</text>
</comment>
<organism evidence="1 2">
    <name type="scientific">Antricoccus suffuscus</name>
    <dbReference type="NCBI Taxonomy" id="1629062"/>
    <lineage>
        <taxon>Bacteria</taxon>
        <taxon>Bacillati</taxon>
        <taxon>Actinomycetota</taxon>
        <taxon>Actinomycetes</taxon>
        <taxon>Geodermatophilales</taxon>
        <taxon>Antricoccaceae</taxon>
        <taxon>Antricoccus</taxon>
    </lineage>
</organism>
<name>A0A2T0ZTM1_9ACTN</name>
<dbReference type="PANTHER" id="PTHR11941">
    <property type="entry name" value="ENOYL-COA HYDRATASE-RELATED"/>
    <property type="match status" value="1"/>
</dbReference>
<dbReference type="SUPFAM" id="SSF52096">
    <property type="entry name" value="ClpP/crotonase"/>
    <property type="match status" value="1"/>
</dbReference>
<proteinExistence type="predicted"/>
<dbReference type="InterPro" id="IPR001753">
    <property type="entry name" value="Enoyl-CoA_hydra/iso"/>
</dbReference>
<dbReference type="InterPro" id="IPR029045">
    <property type="entry name" value="ClpP/crotonase-like_dom_sf"/>
</dbReference>
<accession>A0A2T0ZTM1</accession>
<dbReference type="GO" id="GO:0003824">
    <property type="term" value="F:catalytic activity"/>
    <property type="evidence" value="ECO:0007669"/>
    <property type="project" value="UniProtKB-ARBA"/>
</dbReference>
<dbReference type="AlphaFoldDB" id="A0A2T0ZTM1"/>
<dbReference type="Gene3D" id="3.90.226.10">
    <property type="entry name" value="2-enoyl-CoA Hydratase, Chain A, domain 1"/>
    <property type="match status" value="1"/>
</dbReference>
<dbReference type="CDD" id="cd06558">
    <property type="entry name" value="crotonase-like"/>
    <property type="match status" value="1"/>
</dbReference>
<sequence length="289" mass="32187">MTETRSTQWETILYEVPAPKVARIIVNRPEKRNAQSYKMLYELNEAFDKAAQDDSISVIVLAAAGRDFSSGHDLRDTERLQAFVDFDTVGTWCGFGCEGAEGRMAIEEEVYLGLSERWRNIAKPTIAAVQGRCIGGGMQIVWPCDLIIAADDASFRVNPVEMGVACAEFFHEPFELGIRKAKELLFTADFFSAEEARQVGMVNRVVPAGELQDYTLALAERIAQMQLFALKLAKSAVNAAQDRMGRKDSLQIGFAYHQLSHSHNQEIFGIPADPTFMKAWGRVPAESKQ</sequence>